<dbReference type="AlphaFoldDB" id="W7QT82"/>
<protein>
    <submittedName>
        <fullName evidence="1">Phosphohydrolase</fullName>
    </submittedName>
</protein>
<dbReference type="RefSeq" id="WP_035012702.1">
    <property type="nucleotide sequence ID" value="NZ_ARZY01000001.1"/>
</dbReference>
<dbReference type="PANTHER" id="PTHR38774:SF1">
    <property type="entry name" value="CYTOPLASMIC PROTEIN"/>
    <property type="match status" value="1"/>
</dbReference>
<sequence>MSLRRKKYVPDIAELNRVCEHNFMLLARIVQSWELAAISQFETGPFAVFQIKVTEASKFTTHVEMRQLSASMPDLMQPKVLIRVYHDAKMAEVVSSQNASRIQPSYLYPNPQMRQPDEKMQINQFLNEWLKYCLHSGLAMHKQVFG</sequence>
<dbReference type="STRING" id="1328313.DS2_00960"/>
<keyword evidence="1" id="KW-0378">Hydrolase</keyword>
<dbReference type="PANTHER" id="PTHR38774">
    <property type="entry name" value="CYTOPLASMIC PROTEIN-RELATED"/>
    <property type="match status" value="1"/>
</dbReference>
<dbReference type="Proteomes" id="UP000019276">
    <property type="component" value="Unassembled WGS sequence"/>
</dbReference>
<keyword evidence="2" id="KW-1185">Reference proteome</keyword>
<gene>
    <name evidence="1" type="ORF">DS2_00960</name>
</gene>
<evidence type="ECO:0000313" key="1">
    <source>
        <dbReference type="EMBL" id="EWH12247.1"/>
    </source>
</evidence>
<proteinExistence type="predicted"/>
<organism evidence="1 2">
    <name type="scientific">Catenovulum agarivorans DS-2</name>
    <dbReference type="NCBI Taxonomy" id="1328313"/>
    <lineage>
        <taxon>Bacteria</taxon>
        <taxon>Pseudomonadati</taxon>
        <taxon>Pseudomonadota</taxon>
        <taxon>Gammaproteobacteria</taxon>
        <taxon>Alteromonadales</taxon>
        <taxon>Alteromonadaceae</taxon>
        <taxon>Catenovulum</taxon>
    </lineage>
</organism>
<dbReference type="eggNOG" id="COG3151">
    <property type="taxonomic scope" value="Bacteria"/>
</dbReference>
<comment type="caution">
    <text evidence="1">The sequence shown here is derived from an EMBL/GenBank/DDBJ whole genome shotgun (WGS) entry which is preliminary data.</text>
</comment>
<reference evidence="1 2" key="1">
    <citation type="journal article" date="2014" name="Genome Announc.">
        <title>Draft Genome Sequence of the Agar-Degrading Bacterium Catenovulum sp. Strain DS-2, Isolated from Intestines of Haliotis diversicolor.</title>
        <authorList>
            <person name="Shan D."/>
            <person name="Li X."/>
            <person name="Gu Z."/>
            <person name="Wei G."/>
            <person name="Gao Z."/>
            <person name="Shao Z."/>
        </authorList>
    </citation>
    <scope>NUCLEOTIDE SEQUENCE [LARGE SCALE GENOMIC DNA]</scope>
    <source>
        <strain evidence="1 2">DS-2</strain>
    </source>
</reference>
<accession>W7QT82</accession>
<dbReference type="EMBL" id="ARZY01000001">
    <property type="protein sequence ID" value="EWH12247.1"/>
    <property type="molecule type" value="Genomic_DNA"/>
</dbReference>
<dbReference type="OrthoDB" id="9793663at2"/>
<dbReference type="InterPro" id="IPR009659">
    <property type="entry name" value="DUF1249"/>
</dbReference>
<dbReference type="Pfam" id="PF06853">
    <property type="entry name" value="DUF1249"/>
    <property type="match status" value="1"/>
</dbReference>
<dbReference type="PATRIC" id="fig|1328313.3.peg.203"/>
<name>W7QT82_9ALTE</name>
<dbReference type="GO" id="GO:0016787">
    <property type="term" value="F:hydrolase activity"/>
    <property type="evidence" value="ECO:0007669"/>
    <property type="project" value="UniProtKB-KW"/>
</dbReference>
<evidence type="ECO:0000313" key="2">
    <source>
        <dbReference type="Proteomes" id="UP000019276"/>
    </source>
</evidence>